<name>A0A9X2W012_9SPHN</name>
<dbReference type="RefSeq" id="WP_259961054.1">
    <property type="nucleotide sequence ID" value="NZ_JAOAMV010000002.1"/>
</dbReference>
<dbReference type="AlphaFoldDB" id="A0A9X2W012"/>
<keyword evidence="3" id="KW-1185">Reference proteome</keyword>
<proteinExistence type="predicted"/>
<evidence type="ECO:0000256" key="1">
    <source>
        <dbReference type="SAM" id="Phobius"/>
    </source>
</evidence>
<evidence type="ECO:0000313" key="3">
    <source>
        <dbReference type="Proteomes" id="UP001142648"/>
    </source>
</evidence>
<dbReference type="EMBL" id="JAOAMV010000002">
    <property type="protein sequence ID" value="MCT2558247.1"/>
    <property type="molecule type" value="Genomic_DNA"/>
</dbReference>
<gene>
    <name evidence="2" type="ORF">N0B51_04575</name>
</gene>
<evidence type="ECO:0000313" key="2">
    <source>
        <dbReference type="EMBL" id="MCT2558247.1"/>
    </source>
</evidence>
<protein>
    <submittedName>
        <fullName evidence="2">Flp family type IVb pilin</fullName>
    </submittedName>
</protein>
<accession>A0A9X2W012</accession>
<organism evidence="2 3">
    <name type="scientific">Tsuneonella litorea</name>
    <dbReference type="NCBI Taxonomy" id="2976475"/>
    <lineage>
        <taxon>Bacteria</taxon>
        <taxon>Pseudomonadati</taxon>
        <taxon>Pseudomonadota</taxon>
        <taxon>Alphaproteobacteria</taxon>
        <taxon>Sphingomonadales</taxon>
        <taxon>Erythrobacteraceae</taxon>
        <taxon>Tsuneonella</taxon>
    </lineage>
</organism>
<keyword evidence="1" id="KW-0472">Membrane</keyword>
<sequence length="60" mass="6522">MPMRKLLKAIATDISGATAVEYGLILAMMFLAMLVAVQNFGNTTIVMWNNVSDKMAQASK</sequence>
<reference evidence="2" key="1">
    <citation type="submission" date="2022-09" db="EMBL/GenBank/DDBJ databases">
        <title>The genome sequence of Tsuneonella sp. YG55.</title>
        <authorList>
            <person name="Liu Y."/>
        </authorList>
    </citation>
    <scope>NUCLEOTIDE SEQUENCE</scope>
    <source>
        <strain evidence="2">YG55</strain>
    </source>
</reference>
<comment type="caution">
    <text evidence="2">The sequence shown here is derived from an EMBL/GenBank/DDBJ whole genome shotgun (WGS) entry which is preliminary data.</text>
</comment>
<feature type="transmembrane region" description="Helical" evidence="1">
    <location>
        <begin position="20"/>
        <end position="40"/>
    </location>
</feature>
<dbReference type="Proteomes" id="UP001142648">
    <property type="component" value="Unassembled WGS sequence"/>
</dbReference>
<keyword evidence="1" id="KW-1133">Transmembrane helix</keyword>
<keyword evidence="1" id="KW-0812">Transmembrane</keyword>